<protein>
    <submittedName>
        <fullName evidence="1">Uncharacterized protein</fullName>
    </submittedName>
</protein>
<reference evidence="1 2" key="1">
    <citation type="submission" date="2019-04" db="EMBL/GenBank/DDBJ databases">
        <title>Whole Genome Sequencing of Pectobacterium punjabense SS95.</title>
        <authorList>
            <person name="Sarfraz S."/>
            <person name="Oulghazi S."/>
            <person name="Roques C."/>
            <person name="Vandecasteele C."/>
            <person name="Faure D."/>
        </authorList>
    </citation>
    <scope>NUCLEOTIDE SEQUENCE [LARGE SCALE GENOMIC DNA]</scope>
    <source>
        <strain evidence="1 2">SS95</strain>
    </source>
</reference>
<organism evidence="1 2">
    <name type="scientific">Pectobacterium punjabense</name>
    <dbReference type="NCBI Taxonomy" id="2108399"/>
    <lineage>
        <taxon>Bacteria</taxon>
        <taxon>Pseudomonadati</taxon>
        <taxon>Pseudomonadota</taxon>
        <taxon>Gammaproteobacteria</taxon>
        <taxon>Enterobacterales</taxon>
        <taxon>Pectobacteriaceae</taxon>
        <taxon>Pectobacterium</taxon>
    </lineage>
</organism>
<proteinExistence type="predicted"/>
<evidence type="ECO:0000313" key="2">
    <source>
        <dbReference type="Proteomes" id="UP000502681"/>
    </source>
</evidence>
<dbReference type="Pfam" id="PF19856">
    <property type="entry name" value="DUF6331"/>
    <property type="match status" value="1"/>
</dbReference>
<dbReference type="EMBL" id="CP038498">
    <property type="protein sequence ID" value="QJA20631.1"/>
    <property type="molecule type" value="Genomic_DNA"/>
</dbReference>
<dbReference type="RefSeq" id="WP_107167552.1">
    <property type="nucleotide sequence ID" value="NZ_CP038498.1"/>
</dbReference>
<dbReference type="InterPro" id="IPR046294">
    <property type="entry name" value="DUF6331"/>
</dbReference>
<accession>A0ABX6L3B4</accession>
<dbReference type="GeneID" id="90763697"/>
<dbReference type="Proteomes" id="UP000502681">
    <property type="component" value="Chromosome"/>
</dbReference>
<name>A0ABX6L3B4_9GAMM</name>
<keyword evidence="2" id="KW-1185">Reference proteome</keyword>
<gene>
    <name evidence="1" type="ORF">E2566_12135</name>
</gene>
<sequence length="128" mass="14136">MALIKENFISIGDDDCIVLPDLTGRYQQAVNVDYLLEGLLPLLRRIETECMAACCGFDAFDFYAETLYATARKQEPAAFGPMLHNAIEQITLLDTTVVSSRVLNGLADKQAFIALLQHILTSLPQGNE</sequence>
<evidence type="ECO:0000313" key="1">
    <source>
        <dbReference type="EMBL" id="QJA20631.1"/>
    </source>
</evidence>